<dbReference type="Pfam" id="PF01190">
    <property type="entry name" value="Pollen_Ole_e_1"/>
    <property type="match status" value="1"/>
</dbReference>
<evidence type="ECO:0000313" key="4">
    <source>
        <dbReference type="EMBL" id="MED6133737.1"/>
    </source>
</evidence>
<dbReference type="EMBL" id="JASCZI010060546">
    <property type="protein sequence ID" value="MED6133737.1"/>
    <property type="molecule type" value="Genomic_DNA"/>
</dbReference>
<dbReference type="Proteomes" id="UP001341840">
    <property type="component" value="Unassembled WGS sequence"/>
</dbReference>
<evidence type="ECO:0000256" key="3">
    <source>
        <dbReference type="SAM" id="SignalP"/>
    </source>
</evidence>
<name>A0ABU6SBQ7_9FABA</name>
<feature type="chain" id="PRO_5046316208" evidence="3">
    <location>
        <begin position="25"/>
        <end position="162"/>
    </location>
</feature>
<gene>
    <name evidence="4" type="ORF">PIB30_030954</name>
</gene>
<sequence>MAKHFEVAVAVLVVAFCFSSVSWAAPEAANKWGDLKNYFSVMGKIYCDPCRVEFDTPDSRPLKVVMTYLECHKADNENNITYRVSGETDVHGFYDLPVSGDRVGEICTIRTDKSKHPKCAEPMKNNPDKIIITKDDGVTTEKHYVRPIGFMTPDIERKCSEL</sequence>
<proteinExistence type="inferred from homology"/>
<evidence type="ECO:0000313" key="5">
    <source>
        <dbReference type="Proteomes" id="UP001341840"/>
    </source>
</evidence>
<evidence type="ECO:0000256" key="1">
    <source>
        <dbReference type="ARBA" id="ARBA00010049"/>
    </source>
</evidence>
<organism evidence="4 5">
    <name type="scientific">Stylosanthes scabra</name>
    <dbReference type="NCBI Taxonomy" id="79078"/>
    <lineage>
        <taxon>Eukaryota</taxon>
        <taxon>Viridiplantae</taxon>
        <taxon>Streptophyta</taxon>
        <taxon>Embryophyta</taxon>
        <taxon>Tracheophyta</taxon>
        <taxon>Spermatophyta</taxon>
        <taxon>Magnoliopsida</taxon>
        <taxon>eudicotyledons</taxon>
        <taxon>Gunneridae</taxon>
        <taxon>Pentapetalae</taxon>
        <taxon>rosids</taxon>
        <taxon>fabids</taxon>
        <taxon>Fabales</taxon>
        <taxon>Fabaceae</taxon>
        <taxon>Papilionoideae</taxon>
        <taxon>50 kb inversion clade</taxon>
        <taxon>dalbergioids sensu lato</taxon>
        <taxon>Dalbergieae</taxon>
        <taxon>Pterocarpus clade</taxon>
        <taxon>Stylosanthes</taxon>
    </lineage>
</organism>
<reference evidence="4 5" key="1">
    <citation type="journal article" date="2023" name="Plants (Basel)">
        <title>Bridging the Gap: Combining Genomics and Transcriptomics Approaches to Understand Stylosanthes scabra, an Orphan Legume from the Brazilian Caatinga.</title>
        <authorList>
            <person name="Ferreira-Neto J.R.C."/>
            <person name="da Silva M.D."/>
            <person name="Binneck E."/>
            <person name="de Melo N.F."/>
            <person name="da Silva R.H."/>
            <person name="de Melo A.L.T.M."/>
            <person name="Pandolfi V."/>
            <person name="Bustamante F.O."/>
            <person name="Brasileiro-Vidal A.C."/>
            <person name="Benko-Iseppon A.M."/>
        </authorList>
    </citation>
    <scope>NUCLEOTIDE SEQUENCE [LARGE SCALE GENOMIC DNA]</scope>
    <source>
        <tissue evidence="4">Leaves</tissue>
    </source>
</reference>
<comment type="caution">
    <text evidence="4">The sequence shown here is derived from an EMBL/GenBank/DDBJ whole genome shotgun (WGS) entry which is preliminary data.</text>
</comment>
<comment type="similarity">
    <text evidence="1">Belongs to the Ole e I family.</text>
</comment>
<dbReference type="InterPro" id="IPR006041">
    <property type="entry name" value="Pollen_Ole_e1_allergen"/>
</dbReference>
<keyword evidence="3" id="KW-0732">Signal</keyword>
<dbReference type="PANTHER" id="PTHR31614:SF20">
    <property type="entry name" value="POLLEN PROTEIN OLE E I-LIKE PROTEIN"/>
    <property type="match status" value="1"/>
</dbReference>
<keyword evidence="2" id="KW-1015">Disulfide bond</keyword>
<dbReference type="PANTHER" id="PTHR31614">
    <property type="entry name" value="PROTEIN DOWNSTREAM OF FLC-RELATED"/>
    <property type="match status" value="1"/>
</dbReference>
<feature type="signal peptide" evidence="3">
    <location>
        <begin position="1"/>
        <end position="24"/>
    </location>
</feature>
<protein>
    <submittedName>
        <fullName evidence="4">Uncharacterized protein</fullName>
    </submittedName>
</protein>
<accession>A0ABU6SBQ7</accession>
<keyword evidence="5" id="KW-1185">Reference proteome</keyword>
<evidence type="ECO:0000256" key="2">
    <source>
        <dbReference type="ARBA" id="ARBA00023157"/>
    </source>
</evidence>